<proteinExistence type="predicted"/>
<evidence type="ECO:0000313" key="2">
    <source>
        <dbReference type="Proteomes" id="UP001062846"/>
    </source>
</evidence>
<dbReference type="Proteomes" id="UP001062846">
    <property type="component" value="Chromosome 7"/>
</dbReference>
<protein>
    <submittedName>
        <fullName evidence="1">Uncharacterized protein</fullName>
    </submittedName>
</protein>
<sequence>MDIRIAVHPGRISSFKKALGILVGAQVFSEAAETTLQYFHKDFPDLHKSYDSAALELSKVESSLTEIKDLRQELSKSVDAYGALKIQIDAIEG</sequence>
<keyword evidence="2" id="KW-1185">Reference proteome</keyword>
<dbReference type="EMBL" id="CM046394">
    <property type="protein sequence ID" value="KAI8547355.1"/>
    <property type="molecule type" value="Genomic_DNA"/>
</dbReference>
<gene>
    <name evidence="1" type="ORF">RHMOL_Rhmol07G0189200</name>
</gene>
<comment type="caution">
    <text evidence="1">The sequence shown here is derived from an EMBL/GenBank/DDBJ whole genome shotgun (WGS) entry which is preliminary data.</text>
</comment>
<accession>A0ACC0N278</accession>
<organism evidence="1 2">
    <name type="scientific">Rhododendron molle</name>
    <name type="common">Chinese azalea</name>
    <name type="synonym">Azalea mollis</name>
    <dbReference type="NCBI Taxonomy" id="49168"/>
    <lineage>
        <taxon>Eukaryota</taxon>
        <taxon>Viridiplantae</taxon>
        <taxon>Streptophyta</taxon>
        <taxon>Embryophyta</taxon>
        <taxon>Tracheophyta</taxon>
        <taxon>Spermatophyta</taxon>
        <taxon>Magnoliopsida</taxon>
        <taxon>eudicotyledons</taxon>
        <taxon>Gunneridae</taxon>
        <taxon>Pentapetalae</taxon>
        <taxon>asterids</taxon>
        <taxon>Ericales</taxon>
        <taxon>Ericaceae</taxon>
        <taxon>Ericoideae</taxon>
        <taxon>Rhodoreae</taxon>
        <taxon>Rhododendron</taxon>
    </lineage>
</organism>
<evidence type="ECO:0000313" key="1">
    <source>
        <dbReference type="EMBL" id="KAI8547355.1"/>
    </source>
</evidence>
<name>A0ACC0N278_RHOML</name>
<reference evidence="1" key="1">
    <citation type="submission" date="2022-02" db="EMBL/GenBank/DDBJ databases">
        <title>Plant Genome Project.</title>
        <authorList>
            <person name="Zhang R.-G."/>
        </authorList>
    </citation>
    <scope>NUCLEOTIDE SEQUENCE</scope>
    <source>
        <strain evidence="1">AT1</strain>
    </source>
</reference>